<dbReference type="OrthoDB" id="9795923at2"/>
<protein>
    <submittedName>
        <fullName evidence="3">Rrf2 family transcriptional regulator</fullName>
    </submittedName>
</protein>
<dbReference type="Gene3D" id="1.10.10.10">
    <property type="entry name" value="Winged helix-like DNA-binding domain superfamily/Winged helix DNA-binding domain"/>
    <property type="match status" value="1"/>
</dbReference>
<dbReference type="PANTHER" id="PTHR33221:SF4">
    <property type="entry name" value="HTH-TYPE TRANSCRIPTIONAL REPRESSOR NSRR"/>
    <property type="match status" value="1"/>
</dbReference>
<name>A0A558CRS9_9PSEU</name>
<gene>
    <name evidence="3" type="ORF">FNH05_14815</name>
</gene>
<dbReference type="GO" id="GO:0003700">
    <property type="term" value="F:DNA-binding transcription factor activity"/>
    <property type="evidence" value="ECO:0007669"/>
    <property type="project" value="TreeGrafter"/>
</dbReference>
<organism evidence="3 4">
    <name type="scientific">Amycolatopsis rhizosphaerae</name>
    <dbReference type="NCBI Taxonomy" id="2053003"/>
    <lineage>
        <taxon>Bacteria</taxon>
        <taxon>Bacillati</taxon>
        <taxon>Actinomycetota</taxon>
        <taxon>Actinomycetes</taxon>
        <taxon>Pseudonocardiales</taxon>
        <taxon>Pseudonocardiaceae</taxon>
        <taxon>Amycolatopsis</taxon>
    </lineage>
</organism>
<evidence type="ECO:0000256" key="2">
    <source>
        <dbReference type="ARBA" id="ARBA00034078"/>
    </source>
</evidence>
<sequence length="143" mass="15337">MQLNRATDIALRVLMLTAAHQERQTVDELAEALSVPRNHMAKVVQRLQRLGLLSTTRGRAGGVDLAEGAVETTVGAVVRALEGEQEVVDCDDPPCPLRGACRLRGALHRAHSAFLASLDEVRLADLVRPPGGPVPLTLGLKRP</sequence>
<keyword evidence="4" id="KW-1185">Reference proteome</keyword>
<keyword evidence="1" id="KW-0238">DNA-binding</keyword>
<dbReference type="InterPro" id="IPR030489">
    <property type="entry name" value="TR_Rrf2-type_CS"/>
</dbReference>
<dbReference type="SUPFAM" id="SSF46785">
    <property type="entry name" value="Winged helix' DNA-binding domain"/>
    <property type="match status" value="1"/>
</dbReference>
<evidence type="ECO:0000256" key="1">
    <source>
        <dbReference type="ARBA" id="ARBA00023125"/>
    </source>
</evidence>
<dbReference type="Proteomes" id="UP000320011">
    <property type="component" value="Unassembled WGS sequence"/>
</dbReference>
<dbReference type="PROSITE" id="PS01332">
    <property type="entry name" value="HTH_RRF2_1"/>
    <property type="match status" value="1"/>
</dbReference>
<dbReference type="NCBIfam" id="TIGR00738">
    <property type="entry name" value="rrf2_super"/>
    <property type="match status" value="1"/>
</dbReference>
<dbReference type="RefSeq" id="WP_144588526.1">
    <property type="nucleotide sequence ID" value="NZ_VJWX01000125.1"/>
</dbReference>
<dbReference type="Pfam" id="PF02082">
    <property type="entry name" value="Rrf2"/>
    <property type="match status" value="1"/>
</dbReference>
<proteinExistence type="predicted"/>
<dbReference type="EMBL" id="VJWX01000125">
    <property type="protein sequence ID" value="TVT51466.1"/>
    <property type="molecule type" value="Genomic_DNA"/>
</dbReference>
<accession>A0A558CRS9</accession>
<evidence type="ECO:0000313" key="4">
    <source>
        <dbReference type="Proteomes" id="UP000320011"/>
    </source>
</evidence>
<dbReference type="InterPro" id="IPR036390">
    <property type="entry name" value="WH_DNA-bd_sf"/>
</dbReference>
<dbReference type="PANTHER" id="PTHR33221">
    <property type="entry name" value="WINGED HELIX-TURN-HELIX TRANSCRIPTIONAL REGULATOR, RRF2 FAMILY"/>
    <property type="match status" value="1"/>
</dbReference>
<evidence type="ECO:0000313" key="3">
    <source>
        <dbReference type="EMBL" id="TVT51466.1"/>
    </source>
</evidence>
<comment type="caution">
    <text evidence="3">The sequence shown here is derived from an EMBL/GenBank/DDBJ whole genome shotgun (WGS) entry which is preliminary data.</text>
</comment>
<dbReference type="AlphaFoldDB" id="A0A558CRS9"/>
<reference evidence="3 4" key="1">
    <citation type="submission" date="2019-07" db="EMBL/GenBank/DDBJ databases">
        <authorList>
            <person name="Duangmal K."/>
            <person name="Teo W.F.A."/>
        </authorList>
    </citation>
    <scope>NUCLEOTIDE SEQUENCE [LARGE SCALE GENOMIC DNA]</scope>
    <source>
        <strain evidence="3 4">TBRC 6029</strain>
    </source>
</reference>
<dbReference type="GO" id="GO:0005829">
    <property type="term" value="C:cytosol"/>
    <property type="evidence" value="ECO:0007669"/>
    <property type="project" value="TreeGrafter"/>
</dbReference>
<comment type="cofactor">
    <cofactor evidence="2">
        <name>[2Fe-2S] cluster</name>
        <dbReference type="ChEBI" id="CHEBI:190135"/>
    </cofactor>
</comment>
<dbReference type="InterPro" id="IPR036388">
    <property type="entry name" value="WH-like_DNA-bd_sf"/>
</dbReference>
<dbReference type="PROSITE" id="PS51197">
    <property type="entry name" value="HTH_RRF2_2"/>
    <property type="match status" value="1"/>
</dbReference>
<dbReference type="GO" id="GO:0003677">
    <property type="term" value="F:DNA binding"/>
    <property type="evidence" value="ECO:0007669"/>
    <property type="project" value="UniProtKB-KW"/>
</dbReference>
<reference evidence="3 4" key="2">
    <citation type="submission" date="2019-08" db="EMBL/GenBank/DDBJ databases">
        <title>Amycolatopsis acidicola sp. nov., isolated from peat swamp forest soil.</title>
        <authorList>
            <person name="Srisuk N."/>
        </authorList>
    </citation>
    <scope>NUCLEOTIDE SEQUENCE [LARGE SCALE GENOMIC DNA]</scope>
    <source>
        <strain evidence="3 4">TBRC 6029</strain>
    </source>
</reference>
<dbReference type="InterPro" id="IPR000944">
    <property type="entry name" value="Tscrpt_reg_Rrf2"/>
</dbReference>